<name>A0A6C2CN35_9RHOO</name>
<feature type="non-terminal residue" evidence="3">
    <location>
        <position position="1"/>
    </location>
</feature>
<evidence type="ECO:0000259" key="2">
    <source>
        <dbReference type="PROSITE" id="PS50234"/>
    </source>
</evidence>
<dbReference type="PROSITE" id="PS00330">
    <property type="entry name" value="HEMOLYSIN_CALCIUM"/>
    <property type="match status" value="2"/>
</dbReference>
<dbReference type="InterPro" id="IPR018511">
    <property type="entry name" value="Hemolysin-typ_Ca-bd_CS"/>
</dbReference>
<dbReference type="Pfam" id="PF13519">
    <property type="entry name" value="VWA_2"/>
    <property type="match status" value="1"/>
</dbReference>
<protein>
    <submittedName>
        <fullName evidence="3">Type I secretion C-terminal target domain-containing protein</fullName>
    </submittedName>
</protein>
<dbReference type="InterPro" id="IPR036465">
    <property type="entry name" value="vWFA_dom_sf"/>
</dbReference>
<feature type="domain" description="VWFA" evidence="2">
    <location>
        <begin position="494"/>
        <end position="679"/>
    </location>
</feature>
<dbReference type="NCBIfam" id="TIGR03661">
    <property type="entry name" value="T1SS_VCA0849"/>
    <property type="match status" value="1"/>
</dbReference>
<sequence>NTPPVATDNANTVPINGPASGNVLTDATPDSDPDGNPLSVASFTVAGRPETFAPGQTVTLTGVGTLVIAANGDYTFTPAPNYAGAIPVVTYTLSDGLGGTDTATLSLTMGSNTPPVALADTGSTDQNTALTHNAPTGVISNDSDVDGNTLQVTHIAAGSTTADVTSGGTAIGGNFGNLLINPDGSYTYTPDAAAKALTQGQSATDVFTYTIADGNGGTATTTLSIDVTGKNDAPITGGVATGNVTEDGVTTASGALTISDADAGQSSFVPQTITGTYGTLTLQAGGSWSYSLNNADASVQGLKQDQQVVDHINVTTADGTLKEVAITITGTNDIPVVGNATVNVSEEGLTGSIADTSGTLDTTNLTTTSGTIGVSDTDGNTLVATLTAPTTSLSSGGVEITWSGSGTHTLVGSAGTTEIVRATIADNGNYTVKLSGPLDHPVTTSEDTLSLALGIKVSDGITTTTSTLTVIVEDDAPIASNVSQNIAVATVDTNLLIILDNSGSMNTSDGVDGTTRLKSAVEALKQLINRYDDFGEVRVRIVTFNSKASALGTTWTDVDIAKDQLTLVTPTGTTNYDSAITAGQSAFASTGKLASGQNLVYFLSDGQPNPGTEIGTADETAWKSFLQSNNVTSYALGMGTGAAQSPLDPIAYDGVTQTNLNGQVITDFNNLSSALQTTIPQPASGELLSGGLFGSTTGFGADGGNIRAITVDGVTYNYDATANGSVTVTGGASHGTYSTTTHQLTITTAAGGTLVVNMNTGSYTYTPIATVSTALKDGFSFVLVDKDGDLAGADVAFDISRAASSVINLSSTTTVIDSSKLGLTGEYYGYNETTSATNTSTHADDTTLGNLDHVSDMVSIIDGRSGETLVGTYDAAPASSADATFSADKIDYGFGYTTGTTTVGAVNGNLGANPTLGADLAVNSGALYNFLRGGTVGSDASTLSTTSGLGNTTDSGIRLVGLINLNGGTYDIRVTADDGFRLNIGDQTVAMFDNIQSPTARTYTGVSLAAGLQPIEVLYWEQGGNARLRIEVKLSSEPDTSYKTLGTDDFALFSPTSAPVLGDLQDITEDSTQNGQWLVRTGQEQTGTSGNDQITGSDGQDIITGGAGNDTLTGGLGSDTFKWTLGDAGTTTKPALDAITDFNKASESLGGDVLDLRDLLQGESHTGTAVGNLGSYLHFEKSGSDTVVHVSTNGGYTGGTFTAVATDQKVVLQGVDLTNGGALATDSQIIQDLLTKGKLSAD</sequence>
<evidence type="ECO:0000313" key="4">
    <source>
        <dbReference type="Proteomes" id="UP000389128"/>
    </source>
</evidence>
<dbReference type="Proteomes" id="UP000389128">
    <property type="component" value="Unassembled WGS sequence"/>
</dbReference>
<feature type="region of interest" description="Disordered" evidence="1">
    <location>
        <begin position="1"/>
        <end position="36"/>
    </location>
</feature>
<comment type="caution">
    <text evidence="3">The sequence shown here is derived from an EMBL/GenBank/DDBJ whole genome shotgun (WGS) entry which is preliminary data.</text>
</comment>
<dbReference type="Gene3D" id="3.40.50.410">
    <property type="entry name" value="von Willebrand factor, type A domain"/>
    <property type="match status" value="1"/>
</dbReference>
<dbReference type="Pfam" id="PF17963">
    <property type="entry name" value="Big_9"/>
    <property type="match status" value="2"/>
</dbReference>
<dbReference type="SMART" id="SM00327">
    <property type="entry name" value="VWA"/>
    <property type="match status" value="1"/>
</dbReference>
<accession>A0A6C2CN35</accession>
<dbReference type="OrthoDB" id="8596409at2"/>
<dbReference type="AlphaFoldDB" id="A0A6C2CN35"/>
<dbReference type="SUPFAM" id="SSF53300">
    <property type="entry name" value="vWA-like"/>
    <property type="match status" value="1"/>
</dbReference>
<dbReference type="RefSeq" id="WP_148580181.1">
    <property type="nucleotide sequence ID" value="NZ_SDKK01000016.1"/>
</dbReference>
<dbReference type="InterPro" id="IPR013783">
    <property type="entry name" value="Ig-like_fold"/>
</dbReference>
<evidence type="ECO:0000256" key="1">
    <source>
        <dbReference type="SAM" id="MobiDB-lite"/>
    </source>
</evidence>
<organism evidence="3 4">
    <name type="scientific">Zoogloea oleivorans</name>
    <dbReference type="NCBI Taxonomy" id="1552750"/>
    <lineage>
        <taxon>Bacteria</taxon>
        <taxon>Pseudomonadati</taxon>
        <taxon>Pseudomonadota</taxon>
        <taxon>Betaproteobacteria</taxon>
        <taxon>Rhodocyclales</taxon>
        <taxon>Zoogloeaceae</taxon>
        <taxon>Zoogloea</taxon>
    </lineage>
</organism>
<reference evidence="3 4" key="1">
    <citation type="submission" date="2019-01" db="EMBL/GenBank/DDBJ databases">
        <title>Zoogloea oleivorans genome sequencing and assembly.</title>
        <authorList>
            <person name="Tancsics A."/>
            <person name="Farkas M."/>
            <person name="Kriszt B."/>
            <person name="Maroti G."/>
            <person name="Horvath B."/>
        </authorList>
    </citation>
    <scope>NUCLEOTIDE SEQUENCE [LARGE SCALE GENOMIC DNA]</scope>
    <source>
        <strain evidence="3 4">Buc</strain>
    </source>
</reference>
<dbReference type="Gene3D" id="2.60.40.10">
    <property type="entry name" value="Immunoglobulins"/>
    <property type="match status" value="1"/>
</dbReference>
<dbReference type="PROSITE" id="PS50234">
    <property type="entry name" value="VWFA"/>
    <property type="match status" value="1"/>
</dbReference>
<dbReference type="InterPro" id="IPR002035">
    <property type="entry name" value="VWF_A"/>
</dbReference>
<dbReference type="NCBIfam" id="TIGR01965">
    <property type="entry name" value="VCBS_repeat"/>
    <property type="match status" value="2"/>
</dbReference>
<dbReference type="PRINTS" id="PR00313">
    <property type="entry name" value="CABNDNGRPT"/>
</dbReference>
<dbReference type="InterPro" id="IPR010221">
    <property type="entry name" value="VCBS_dom"/>
</dbReference>
<proteinExistence type="predicted"/>
<keyword evidence="4" id="KW-1185">Reference proteome</keyword>
<dbReference type="Pfam" id="PF00353">
    <property type="entry name" value="HemolysinCabind"/>
    <property type="match status" value="1"/>
</dbReference>
<dbReference type="CDD" id="cd00198">
    <property type="entry name" value="vWFA"/>
    <property type="match status" value="1"/>
</dbReference>
<evidence type="ECO:0000313" key="3">
    <source>
        <dbReference type="EMBL" id="TYC54763.1"/>
    </source>
</evidence>
<dbReference type="Gene3D" id="2.60.40.1200">
    <property type="match status" value="1"/>
</dbReference>
<dbReference type="GO" id="GO:0005509">
    <property type="term" value="F:calcium ion binding"/>
    <property type="evidence" value="ECO:0007669"/>
    <property type="project" value="InterPro"/>
</dbReference>
<dbReference type="EMBL" id="SDKK01000016">
    <property type="protein sequence ID" value="TYC54763.1"/>
    <property type="molecule type" value="Genomic_DNA"/>
</dbReference>
<gene>
    <name evidence="3" type="ORF">ETQ85_16485</name>
</gene>
<dbReference type="InterPro" id="IPR019960">
    <property type="entry name" value="T1SS_VCA0849"/>
</dbReference>
<dbReference type="InterPro" id="IPR001343">
    <property type="entry name" value="Hemolysn_Ca-bd"/>
</dbReference>